<evidence type="ECO:0000313" key="3">
    <source>
        <dbReference type="Proteomes" id="UP001598130"/>
    </source>
</evidence>
<dbReference type="SMART" id="SM00857">
    <property type="entry name" value="Resolvase"/>
    <property type="match status" value="1"/>
</dbReference>
<dbReference type="InterPro" id="IPR006119">
    <property type="entry name" value="Resolv_N"/>
</dbReference>
<comment type="caution">
    <text evidence="2">The sequence shown here is derived from an EMBL/GenBank/DDBJ whole genome shotgun (WGS) entry which is preliminary data.</text>
</comment>
<accession>A0ABW6CSU8</accession>
<gene>
    <name evidence="2" type="ORF">OCL97_19555</name>
</gene>
<feature type="domain" description="Resolvase/invertase-type recombinase catalytic" evidence="1">
    <location>
        <begin position="8"/>
        <end position="123"/>
    </location>
</feature>
<dbReference type="RefSeq" id="WP_377371441.1">
    <property type="nucleotide sequence ID" value="NZ_JAOTJD010000048.1"/>
</dbReference>
<dbReference type="Pfam" id="PF00239">
    <property type="entry name" value="Resolvase"/>
    <property type="match status" value="1"/>
</dbReference>
<dbReference type="Proteomes" id="UP001598130">
    <property type="component" value="Unassembled WGS sequence"/>
</dbReference>
<dbReference type="EMBL" id="JAOTJD010000048">
    <property type="protein sequence ID" value="MFD3266154.1"/>
    <property type="molecule type" value="Genomic_DNA"/>
</dbReference>
<dbReference type="InterPro" id="IPR050639">
    <property type="entry name" value="SSR_resolvase"/>
</dbReference>
<dbReference type="PROSITE" id="PS51736">
    <property type="entry name" value="RECOMBINASES_3"/>
    <property type="match status" value="1"/>
</dbReference>
<organism evidence="2 3">
    <name type="scientific">Phenylobacterium ferrooxidans</name>
    <dbReference type="NCBI Taxonomy" id="2982689"/>
    <lineage>
        <taxon>Bacteria</taxon>
        <taxon>Pseudomonadati</taxon>
        <taxon>Pseudomonadota</taxon>
        <taxon>Alphaproteobacteria</taxon>
        <taxon>Caulobacterales</taxon>
        <taxon>Caulobacteraceae</taxon>
        <taxon>Phenylobacterium</taxon>
    </lineage>
</organism>
<name>A0ABW6CSU8_9CAUL</name>
<sequence>MDEGRRIRCAIYTRKSTEEGLEQPFNSLHAQRRACEDYIRSQAGEGWLISAEPYDDGGYSGGDMRRPALRRLMADISAGSVDILVVYKVDRLTRALGDFAKLVDAFDRSGVSFVSVTQAVHRR</sequence>
<dbReference type="PANTHER" id="PTHR30461">
    <property type="entry name" value="DNA-INVERTASE FROM LAMBDOID PROPHAGE"/>
    <property type="match status" value="1"/>
</dbReference>
<dbReference type="CDD" id="cd00338">
    <property type="entry name" value="Ser_Recombinase"/>
    <property type="match status" value="1"/>
</dbReference>
<evidence type="ECO:0000259" key="1">
    <source>
        <dbReference type="PROSITE" id="PS51736"/>
    </source>
</evidence>
<dbReference type="PANTHER" id="PTHR30461:SF23">
    <property type="entry name" value="DNA RECOMBINASE-RELATED"/>
    <property type="match status" value="1"/>
</dbReference>
<dbReference type="InterPro" id="IPR036162">
    <property type="entry name" value="Resolvase-like_N_sf"/>
</dbReference>
<keyword evidence="3" id="KW-1185">Reference proteome</keyword>
<dbReference type="SUPFAM" id="SSF53041">
    <property type="entry name" value="Resolvase-like"/>
    <property type="match status" value="1"/>
</dbReference>
<proteinExistence type="predicted"/>
<protein>
    <submittedName>
        <fullName evidence="2">Recombinase family protein</fullName>
    </submittedName>
</protein>
<dbReference type="Gene3D" id="3.40.50.1390">
    <property type="entry name" value="Resolvase, N-terminal catalytic domain"/>
    <property type="match status" value="1"/>
</dbReference>
<evidence type="ECO:0000313" key="2">
    <source>
        <dbReference type="EMBL" id="MFD3266154.1"/>
    </source>
</evidence>
<reference evidence="2 3" key="1">
    <citation type="submission" date="2022-09" db="EMBL/GenBank/DDBJ databases">
        <title>New species of Phenylobacterium.</title>
        <authorList>
            <person name="Mieszkin S."/>
        </authorList>
    </citation>
    <scope>NUCLEOTIDE SEQUENCE [LARGE SCALE GENOMIC DNA]</scope>
    <source>
        <strain evidence="2 3">HK31-G</strain>
    </source>
</reference>